<protein>
    <recommendedName>
        <fullName evidence="3">Transposase</fullName>
    </recommendedName>
</protein>
<dbReference type="Proteomes" id="UP001589733">
    <property type="component" value="Unassembled WGS sequence"/>
</dbReference>
<name>A0ABV6B676_9DEIO</name>
<accession>A0ABV6B676</accession>
<comment type="caution">
    <text evidence="1">The sequence shown here is derived from an EMBL/GenBank/DDBJ whole genome shotgun (WGS) entry which is preliminary data.</text>
</comment>
<organism evidence="1 2">
    <name type="scientific">Deinococcus oregonensis</name>
    <dbReference type="NCBI Taxonomy" id="1805970"/>
    <lineage>
        <taxon>Bacteria</taxon>
        <taxon>Thermotogati</taxon>
        <taxon>Deinococcota</taxon>
        <taxon>Deinococci</taxon>
        <taxon>Deinococcales</taxon>
        <taxon>Deinococcaceae</taxon>
        <taxon>Deinococcus</taxon>
    </lineage>
</organism>
<dbReference type="RefSeq" id="WP_380015927.1">
    <property type="nucleotide sequence ID" value="NZ_JBHLYR010000063.1"/>
</dbReference>
<evidence type="ECO:0008006" key="3">
    <source>
        <dbReference type="Google" id="ProtNLM"/>
    </source>
</evidence>
<dbReference type="EMBL" id="JBHLYR010000063">
    <property type="protein sequence ID" value="MFB9994717.1"/>
    <property type="molecule type" value="Genomic_DNA"/>
</dbReference>
<keyword evidence="2" id="KW-1185">Reference proteome</keyword>
<reference evidence="1 2" key="1">
    <citation type="submission" date="2024-09" db="EMBL/GenBank/DDBJ databases">
        <authorList>
            <person name="Sun Q."/>
            <person name="Mori K."/>
        </authorList>
    </citation>
    <scope>NUCLEOTIDE SEQUENCE [LARGE SCALE GENOMIC DNA]</scope>
    <source>
        <strain evidence="1 2">JCM 13503</strain>
    </source>
</reference>
<evidence type="ECO:0000313" key="1">
    <source>
        <dbReference type="EMBL" id="MFB9994717.1"/>
    </source>
</evidence>
<proteinExistence type="predicted"/>
<sequence length="47" mass="5216">MNGWFPLARELTLHLVRTPSVNGTRDEARFASVRRPIRPVAGRAGEG</sequence>
<evidence type="ECO:0000313" key="2">
    <source>
        <dbReference type="Proteomes" id="UP001589733"/>
    </source>
</evidence>
<gene>
    <name evidence="1" type="ORF">ACFFLM_22420</name>
</gene>